<keyword evidence="3" id="KW-1133">Transmembrane helix</keyword>
<dbReference type="Pfam" id="PF04228">
    <property type="entry name" value="Zn_peptidase"/>
    <property type="match status" value="1"/>
</dbReference>
<reference evidence="6" key="1">
    <citation type="journal article" date="2014" name="Int. J. Syst. Evol. Microbiol.">
        <title>Complete genome sequence of Corynebacterium casei LMG S-19264T (=DSM 44701T), isolated from a smear-ripened cheese.</title>
        <authorList>
            <consortium name="US DOE Joint Genome Institute (JGI-PGF)"/>
            <person name="Walter F."/>
            <person name="Albersmeier A."/>
            <person name="Kalinowski J."/>
            <person name="Ruckert C."/>
        </authorList>
    </citation>
    <scope>NUCLEOTIDE SEQUENCE</scope>
    <source>
        <strain evidence="6">CGMCC 1.15478</strain>
    </source>
</reference>
<dbReference type="Proteomes" id="UP000641514">
    <property type="component" value="Unassembled WGS sequence"/>
</dbReference>
<evidence type="ECO:0000256" key="1">
    <source>
        <dbReference type="ARBA" id="ARBA00004167"/>
    </source>
</evidence>
<evidence type="ECO:0000313" key="6">
    <source>
        <dbReference type="EMBL" id="GGC63533.1"/>
    </source>
</evidence>
<sequence length="300" mass="32088">MSLLAVIIIGLFLLRLLNEWAENLESERTAGGGFTAIELDPAGPGSTPDASTPPPRTDPGTAQPVYELESHPLLATPNIGLPSASCPLAPWSTAPEQAFAHLVSAFECFETMWQPVLQARQLPTTPANLTVISEASSAVSPCTSSGQDFAAFYCPVNNMIYMPLDTLGVAVHGDRFGIYLAVLAHEYGHHVQNAAGLLDAQWQRRQSVGHNSAEALEVSRRTELQAQCFSGMAFASAQEGGTISVQRAQEAGASMYRSGDSNGPRTHGTPSNYGSWWEQGYQLNSTAMCNTWLAESSDVS</sequence>
<accession>A0A916XCJ5</accession>
<dbReference type="PANTHER" id="PTHR30168:SF0">
    <property type="entry name" value="INNER MEMBRANE PROTEIN"/>
    <property type="match status" value="1"/>
</dbReference>
<dbReference type="GO" id="GO:0008237">
    <property type="term" value="F:metallopeptidase activity"/>
    <property type="evidence" value="ECO:0007669"/>
    <property type="project" value="UniProtKB-KW"/>
</dbReference>
<dbReference type="PANTHER" id="PTHR30168">
    <property type="entry name" value="PUTATIVE MEMBRANE PROTEIN YPFJ"/>
    <property type="match status" value="1"/>
</dbReference>
<keyword evidence="6" id="KW-0378">Hydrolase</keyword>
<proteinExistence type="predicted"/>
<gene>
    <name evidence="6" type="ORF">GCM10011410_14990</name>
</gene>
<name>A0A916XCJ5_9ACTN</name>
<reference evidence="6" key="2">
    <citation type="submission" date="2020-09" db="EMBL/GenBank/DDBJ databases">
        <authorList>
            <person name="Sun Q."/>
            <person name="Zhou Y."/>
        </authorList>
    </citation>
    <scope>NUCLEOTIDE SEQUENCE</scope>
    <source>
        <strain evidence="6">CGMCC 1.15478</strain>
    </source>
</reference>
<keyword evidence="7" id="KW-1185">Reference proteome</keyword>
<organism evidence="6 7">
    <name type="scientific">Hoyosella rhizosphaerae</name>
    <dbReference type="NCBI Taxonomy" id="1755582"/>
    <lineage>
        <taxon>Bacteria</taxon>
        <taxon>Bacillati</taxon>
        <taxon>Actinomycetota</taxon>
        <taxon>Actinomycetes</taxon>
        <taxon>Mycobacteriales</taxon>
        <taxon>Hoyosellaceae</taxon>
        <taxon>Hoyosella</taxon>
    </lineage>
</organism>
<keyword evidence="4" id="KW-0472">Membrane</keyword>
<dbReference type="AlphaFoldDB" id="A0A916XCJ5"/>
<evidence type="ECO:0000256" key="3">
    <source>
        <dbReference type="ARBA" id="ARBA00022989"/>
    </source>
</evidence>
<dbReference type="EMBL" id="BMJH01000001">
    <property type="protein sequence ID" value="GGC63533.1"/>
    <property type="molecule type" value="Genomic_DNA"/>
</dbReference>
<keyword evidence="2" id="KW-0812">Transmembrane</keyword>
<evidence type="ECO:0000313" key="7">
    <source>
        <dbReference type="Proteomes" id="UP000641514"/>
    </source>
</evidence>
<keyword evidence="6" id="KW-0482">Metalloprotease</keyword>
<feature type="region of interest" description="Disordered" evidence="5">
    <location>
        <begin position="34"/>
        <end position="63"/>
    </location>
</feature>
<dbReference type="GO" id="GO:0016020">
    <property type="term" value="C:membrane"/>
    <property type="evidence" value="ECO:0007669"/>
    <property type="project" value="UniProtKB-SubCell"/>
</dbReference>
<evidence type="ECO:0000256" key="5">
    <source>
        <dbReference type="SAM" id="MobiDB-lite"/>
    </source>
</evidence>
<keyword evidence="6" id="KW-0645">Protease</keyword>
<comment type="caution">
    <text evidence="6">The sequence shown here is derived from an EMBL/GenBank/DDBJ whole genome shotgun (WGS) entry which is preliminary data.</text>
</comment>
<evidence type="ECO:0000256" key="4">
    <source>
        <dbReference type="ARBA" id="ARBA00023136"/>
    </source>
</evidence>
<comment type="subcellular location">
    <subcellularLocation>
        <location evidence="1">Membrane</location>
        <topology evidence="1">Single-pass membrane protein</topology>
    </subcellularLocation>
</comment>
<evidence type="ECO:0000256" key="2">
    <source>
        <dbReference type="ARBA" id="ARBA00022692"/>
    </source>
</evidence>
<protein>
    <submittedName>
        <fullName evidence="6">Metalloprotease</fullName>
    </submittedName>
</protein>
<dbReference type="InterPro" id="IPR007343">
    <property type="entry name" value="Uncharacterised_pept_Zn_put"/>
</dbReference>